<dbReference type="Proteomes" id="UP000887563">
    <property type="component" value="Unplaced"/>
</dbReference>
<evidence type="ECO:0000313" key="2">
    <source>
        <dbReference type="Proteomes" id="UP000887563"/>
    </source>
</evidence>
<protein>
    <submittedName>
        <fullName evidence="3">Candidate secreted effector</fullName>
    </submittedName>
</protein>
<dbReference type="WBParaSite" id="Minc3s07936g41714">
    <property type="protein sequence ID" value="Minc3s07936g41714"/>
    <property type="gene ID" value="Minc3s07936g41714"/>
</dbReference>
<proteinExistence type="predicted"/>
<name>A0A914NUV8_MELIC</name>
<organism evidence="2 3">
    <name type="scientific">Meloidogyne incognita</name>
    <name type="common">Southern root-knot nematode worm</name>
    <name type="synonym">Oxyuris incognita</name>
    <dbReference type="NCBI Taxonomy" id="6306"/>
    <lineage>
        <taxon>Eukaryota</taxon>
        <taxon>Metazoa</taxon>
        <taxon>Ecdysozoa</taxon>
        <taxon>Nematoda</taxon>
        <taxon>Chromadorea</taxon>
        <taxon>Rhabditida</taxon>
        <taxon>Tylenchina</taxon>
        <taxon>Tylenchomorpha</taxon>
        <taxon>Tylenchoidea</taxon>
        <taxon>Meloidogynidae</taxon>
        <taxon>Meloidogyninae</taxon>
        <taxon>Meloidogyne</taxon>
        <taxon>Meloidogyne incognita group</taxon>
    </lineage>
</organism>
<feature type="compositionally biased region" description="Low complexity" evidence="1">
    <location>
        <begin position="48"/>
        <end position="59"/>
    </location>
</feature>
<sequence length="119" mass="14202">MLIICVGIPRIMPPVNRGFLHRKSSDCSSFLIQQQQLLQKNVQKEQQQKQSTSKQNNNERQSRGLTRGNNSKESRKIWPRSASENPFQRFFKFNFFYFKIKFLRTKKIFCGQKFADTFF</sequence>
<keyword evidence="2" id="KW-1185">Reference proteome</keyword>
<reference evidence="3" key="1">
    <citation type="submission" date="2022-11" db="UniProtKB">
        <authorList>
            <consortium name="WormBaseParasite"/>
        </authorList>
    </citation>
    <scope>IDENTIFICATION</scope>
</reference>
<feature type="region of interest" description="Disordered" evidence="1">
    <location>
        <begin position="41"/>
        <end position="80"/>
    </location>
</feature>
<evidence type="ECO:0000313" key="3">
    <source>
        <dbReference type="WBParaSite" id="Minc3s07936g41714"/>
    </source>
</evidence>
<evidence type="ECO:0000256" key="1">
    <source>
        <dbReference type="SAM" id="MobiDB-lite"/>
    </source>
</evidence>
<accession>A0A914NUV8</accession>
<dbReference type="AlphaFoldDB" id="A0A914NUV8"/>